<reference evidence="1 2" key="1">
    <citation type="submission" date="2018-09" db="EMBL/GenBank/DDBJ databases">
        <title>Whole genome based analysis of evolution and adaptive divergence in Indian and Brazilian strains of Azospirillum brasilense.</title>
        <authorList>
            <person name="Singh C."/>
            <person name="Tripathi A.K."/>
        </authorList>
    </citation>
    <scope>NUCLEOTIDE SEQUENCE [LARGE SCALE GENOMIC DNA]</scope>
    <source>
        <strain evidence="1 2">MTCC4035</strain>
        <plasmid evidence="1 2">p1</plasmid>
    </source>
</reference>
<organism evidence="1 2">
    <name type="scientific">Azospirillum argentinense</name>
    <dbReference type="NCBI Taxonomy" id="2970906"/>
    <lineage>
        <taxon>Bacteria</taxon>
        <taxon>Pseudomonadati</taxon>
        <taxon>Pseudomonadota</taxon>
        <taxon>Alphaproteobacteria</taxon>
        <taxon>Rhodospirillales</taxon>
        <taxon>Azospirillaceae</taxon>
        <taxon>Azospirillum</taxon>
    </lineage>
</organism>
<sequence>MKRALDVAEIGAQLGRVTVQRGQFAQQFRSPMLQNPYRRVAIHNYPVGEKVESLVGPAIRVRRYQAARS</sequence>
<geneLocation type="plasmid" evidence="1 2">
    <name>p1</name>
</geneLocation>
<dbReference type="Proteomes" id="UP000298595">
    <property type="component" value="Plasmid p1"/>
</dbReference>
<proteinExistence type="predicted"/>
<evidence type="ECO:0000313" key="1">
    <source>
        <dbReference type="EMBL" id="QCN97453.1"/>
    </source>
</evidence>
<dbReference type="EMBL" id="CP032322">
    <property type="protein sequence ID" value="QCN97453.1"/>
    <property type="molecule type" value="Genomic_DNA"/>
</dbReference>
<dbReference type="AlphaFoldDB" id="A0A4D8PFM8"/>
<keyword evidence="1" id="KW-0614">Plasmid</keyword>
<evidence type="ECO:0000313" key="2">
    <source>
        <dbReference type="Proteomes" id="UP000298595"/>
    </source>
</evidence>
<accession>A0A4D8PFM8</accession>
<gene>
    <name evidence="1" type="ORF">D3093_19680</name>
</gene>
<name>A0A4D8PFM8_9PROT</name>
<dbReference type="KEGG" id="aare:D3093_19680"/>
<protein>
    <submittedName>
        <fullName evidence="1">Uncharacterized protein</fullName>
    </submittedName>
</protein>
<dbReference type="RefSeq" id="WP_137116746.1">
    <property type="nucleotide sequence ID" value="NZ_CP032322.1"/>
</dbReference>